<evidence type="ECO:0000313" key="3">
    <source>
        <dbReference type="Proteomes" id="UP001143486"/>
    </source>
</evidence>
<name>A0A9W6ILE8_9PROT</name>
<dbReference type="AlphaFoldDB" id="A0A9W6ILE8"/>
<evidence type="ECO:0000313" key="2">
    <source>
        <dbReference type="EMBL" id="GLK51429.1"/>
    </source>
</evidence>
<keyword evidence="3" id="KW-1185">Reference proteome</keyword>
<proteinExistence type="predicted"/>
<sequence>MADQKHIVDARADSEGDITHVRFEGNQNFTSVERAMKMADQGKIDNAHTVRRTGAKPHLRSNPDGRRSNNLDDLAGDR</sequence>
<dbReference type="Pfam" id="PF13031">
    <property type="entry name" value="DUF3892"/>
    <property type="match status" value="1"/>
</dbReference>
<dbReference type="EMBL" id="BSFE01000002">
    <property type="protein sequence ID" value="GLK51429.1"/>
    <property type="molecule type" value="Genomic_DNA"/>
</dbReference>
<dbReference type="RefSeq" id="WP_271185811.1">
    <property type="nucleotide sequence ID" value="NZ_BSFE01000002.1"/>
</dbReference>
<reference evidence="2" key="2">
    <citation type="submission" date="2023-01" db="EMBL/GenBank/DDBJ databases">
        <authorList>
            <person name="Sun Q."/>
            <person name="Evtushenko L."/>
        </authorList>
    </citation>
    <scope>NUCLEOTIDE SEQUENCE</scope>
    <source>
        <strain evidence="2">VKM B-1513</strain>
    </source>
</reference>
<feature type="region of interest" description="Disordered" evidence="1">
    <location>
        <begin position="41"/>
        <end position="78"/>
    </location>
</feature>
<feature type="compositionally biased region" description="Basic and acidic residues" evidence="1">
    <location>
        <begin position="61"/>
        <end position="78"/>
    </location>
</feature>
<dbReference type="InterPro" id="IPR024997">
    <property type="entry name" value="DUF3892"/>
</dbReference>
<comment type="caution">
    <text evidence="2">The sequence shown here is derived from an EMBL/GenBank/DDBJ whole genome shotgun (WGS) entry which is preliminary data.</text>
</comment>
<evidence type="ECO:0000256" key="1">
    <source>
        <dbReference type="SAM" id="MobiDB-lite"/>
    </source>
</evidence>
<reference evidence="2" key="1">
    <citation type="journal article" date="2014" name="Int. J. Syst. Evol. Microbiol.">
        <title>Complete genome sequence of Corynebacterium casei LMG S-19264T (=DSM 44701T), isolated from a smear-ripened cheese.</title>
        <authorList>
            <consortium name="US DOE Joint Genome Institute (JGI-PGF)"/>
            <person name="Walter F."/>
            <person name="Albersmeier A."/>
            <person name="Kalinowski J."/>
            <person name="Ruckert C."/>
        </authorList>
    </citation>
    <scope>NUCLEOTIDE SEQUENCE</scope>
    <source>
        <strain evidence="2">VKM B-1513</strain>
    </source>
</reference>
<evidence type="ECO:0008006" key="4">
    <source>
        <dbReference type="Google" id="ProtNLM"/>
    </source>
</evidence>
<feature type="compositionally biased region" description="Basic residues" evidence="1">
    <location>
        <begin position="49"/>
        <end position="59"/>
    </location>
</feature>
<organism evidence="2 3">
    <name type="scientific">Maricaulis virginensis</name>
    <dbReference type="NCBI Taxonomy" id="144022"/>
    <lineage>
        <taxon>Bacteria</taxon>
        <taxon>Pseudomonadati</taxon>
        <taxon>Pseudomonadota</taxon>
        <taxon>Alphaproteobacteria</taxon>
        <taxon>Maricaulales</taxon>
        <taxon>Maricaulaceae</taxon>
        <taxon>Maricaulis</taxon>
    </lineage>
</organism>
<dbReference type="Proteomes" id="UP001143486">
    <property type="component" value="Unassembled WGS sequence"/>
</dbReference>
<protein>
    <recommendedName>
        <fullName evidence="4">DUF3892 domain-containing protein</fullName>
    </recommendedName>
</protein>
<gene>
    <name evidence="2" type="ORF">GCM10017621_09370</name>
</gene>
<accession>A0A9W6ILE8</accession>